<keyword evidence="4" id="KW-0689">Ribosomal protein</keyword>
<name>A0A0D3K8A3_EMIH1</name>
<evidence type="ECO:0000256" key="4">
    <source>
        <dbReference type="ARBA" id="ARBA00022980"/>
    </source>
</evidence>
<dbReference type="Gene3D" id="3.30.70.60">
    <property type="match status" value="1"/>
</dbReference>
<dbReference type="EnsemblProtists" id="EOD22005">
    <property type="protein sequence ID" value="EOD22005"/>
    <property type="gene ID" value="EMIHUDRAFT_240679"/>
</dbReference>
<dbReference type="PROSITE" id="PS01048">
    <property type="entry name" value="RIBOSOMAL_S6"/>
    <property type="match status" value="1"/>
</dbReference>
<evidence type="ECO:0000256" key="5">
    <source>
        <dbReference type="ARBA" id="ARBA00023274"/>
    </source>
</evidence>
<protein>
    <recommendedName>
        <fullName evidence="9">Mitochondrial ribosomal protein S6</fullName>
    </recommendedName>
</protein>
<dbReference type="InterPro" id="IPR035980">
    <property type="entry name" value="Ribosomal_bS6_sf"/>
</dbReference>
<feature type="region of interest" description="Disordered" evidence="6">
    <location>
        <begin position="135"/>
        <end position="159"/>
    </location>
</feature>
<evidence type="ECO:0008006" key="9">
    <source>
        <dbReference type="Google" id="ProtNLM"/>
    </source>
</evidence>
<dbReference type="NCBIfam" id="TIGR00166">
    <property type="entry name" value="S6"/>
    <property type="match status" value="1"/>
</dbReference>
<evidence type="ECO:0000256" key="2">
    <source>
        <dbReference type="ARBA" id="ARBA00022730"/>
    </source>
</evidence>
<organism evidence="7 8">
    <name type="scientific">Emiliania huxleyi (strain CCMP1516)</name>
    <dbReference type="NCBI Taxonomy" id="280463"/>
    <lineage>
        <taxon>Eukaryota</taxon>
        <taxon>Haptista</taxon>
        <taxon>Haptophyta</taxon>
        <taxon>Prymnesiophyceae</taxon>
        <taxon>Isochrysidales</taxon>
        <taxon>Noelaerhabdaceae</taxon>
        <taxon>Emiliania</taxon>
    </lineage>
</organism>
<dbReference type="Proteomes" id="UP000013827">
    <property type="component" value="Unassembled WGS sequence"/>
</dbReference>
<dbReference type="GO" id="GO:0005737">
    <property type="term" value="C:cytoplasm"/>
    <property type="evidence" value="ECO:0007669"/>
    <property type="project" value="UniProtKB-ARBA"/>
</dbReference>
<dbReference type="GeneID" id="17277261"/>
<dbReference type="HOGENOM" id="CLU_1663972_0_0_1"/>
<dbReference type="KEGG" id="ehx:EMIHUDRAFT_202504"/>
<dbReference type="EnsemblProtists" id="EOD31988">
    <property type="protein sequence ID" value="EOD31988"/>
    <property type="gene ID" value="EMIHUDRAFT_202504"/>
</dbReference>
<evidence type="ECO:0000313" key="8">
    <source>
        <dbReference type="Proteomes" id="UP000013827"/>
    </source>
</evidence>
<dbReference type="KEGG" id="ehx:EMIHUDRAFT_240679"/>
<accession>A0A0D3K8A3</accession>
<dbReference type="Pfam" id="PF01250">
    <property type="entry name" value="Ribosomal_S6"/>
    <property type="match status" value="1"/>
</dbReference>
<dbReference type="RefSeq" id="XP_005774434.1">
    <property type="nucleotide sequence ID" value="XM_005774377.1"/>
</dbReference>
<keyword evidence="2" id="KW-0699">rRNA-binding</keyword>
<dbReference type="PANTHER" id="PTHR21011:SF1">
    <property type="entry name" value="SMALL RIBOSOMAL SUBUNIT PROTEIN BS6M"/>
    <property type="match status" value="1"/>
</dbReference>
<dbReference type="InterPro" id="IPR020814">
    <property type="entry name" value="Ribosomal_S6_plastid/chlpt"/>
</dbReference>
<dbReference type="GO" id="GO:0005840">
    <property type="term" value="C:ribosome"/>
    <property type="evidence" value="ECO:0007669"/>
    <property type="project" value="UniProtKB-KW"/>
</dbReference>
<dbReference type="RefSeq" id="XP_005784417.1">
    <property type="nucleotide sequence ID" value="XM_005784360.1"/>
</dbReference>
<sequence>MPAYDVVVLAANTAGSREKLVGLLRNCATKLWSRGAVITEVRSWGIRDLAYRIRQRGVNHYRAHYLTLDLFCSPASLSELESTLRTSPLVLRWMPLRKRDAGREAKYEYRNLVMQRVFEGKTRQEMLAEQLSQHRFASPTAYRPTSPRSAPPDLVQIGS</sequence>
<dbReference type="STRING" id="2903.R1E5H5"/>
<dbReference type="PaxDb" id="2903-EOD22005"/>
<dbReference type="AlphaFoldDB" id="A0A0D3K8A3"/>
<dbReference type="CDD" id="cd15465">
    <property type="entry name" value="bS6_mito"/>
    <property type="match status" value="1"/>
</dbReference>
<comment type="similarity">
    <text evidence="1">Belongs to the bacterial ribosomal protein bS6 family.</text>
</comment>
<dbReference type="InterPro" id="IPR000529">
    <property type="entry name" value="Ribosomal_bS6"/>
</dbReference>
<dbReference type="GeneID" id="17267550"/>
<reference evidence="7" key="2">
    <citation type="submission" date="2024-10" db="UniProtKB">
        <authorList>
            <consortium name="EnsemblProtists"/>
        </authorList>
    </citation>
    <scope>IDENTIFICATION</scope>
</reference>
<dbReference type="PANTHER" id="PTHR21011">
    <property type="entry name" value="MITOCHONDRIAL 28S RIBOSOMAL PROTEIN S6"/>
    <property type="match status" value="1"/>
</dbReference>
<dbReference type="GO" id="GO:1990904">
    <property type="term" value="C:ribonucleoprotein complex"/>
    <property type="evidence" value="ECO:0007669"/>
    <property type="project" value="UniProtKB-KW"/>
</dbReference>
<reference evidence="8" key="1">
    <citation type="journal article" date="2013" name="Nature">
        <title>Pan genome of the phytoplankton Emiliania underpins its global distribution.</title>
        <authorList>
            <person name="Read B.A."/>
            <person name="Kegel J."/>
            <person name="Klute M.J."/>
            <person name="Kuo A."/>
            <person name="Lefebvre S.C."/>
            <person name="Maumus F."/>
            <person name="Mayer C."/>
            <person name="Miller J."/>
            <person name="Monier A."/>
            <person name="Salamov A."/>
            <person name="Young J."/>
            <person name="Aguilar M."/>
            <person name="Claverie J.M."/>
            <person name="Frickenhaus S."/>
            <person name="Gonzalez K."/>
            <person name="Herman E.K."/>
            <person name="Lin Y.C."/>
            <person name="Napier J."/>
            <person name="Ogata H."/>
            <person name="Sarno A.F."/>
            <person name="Shmutz J."/>
            <person name="Schroeder D."/>
            <person name="de Vargas C."/>
            <person name="Verret F."/>
            <person name="von Dassow P."/>
            <person name="Valentin K."/>
            <person name="Van de Peer Y."/>
            <person name="Wheeler G."/>
            <person name="Dacks J.B."/>
            <person name="Delwiche C.F."/>
            <person name="Dyhrman S.T."/>
            <person name="Glockner G."/>
            <person name="John U."/>
            <person name="Richards T."/>
            <person name="Worden A.Z."/>
            <person name="Zhang X."/>
            <person name="Grigoriev I.V."/>
            <person name="Allen A.E."/>
            <person name="Bidle K."/>
            <person name="Borodovsky M."/>
            <person name="Bowler C."/>
            <person name="Brownlee C."/>
            <person name="Cock J.M."/>
            <person name="Elias M."/>
            <person name="Gladyshev V.N."/>
            <person name="Groth M."/>
            <person name="Guda C."/>
            <person name="Hadaegh A."/>
            <person name="Iglesias-Rodriguez M.D."/>
            <person name="Jenkins J."/>
            <person name="Jones B.M."/>
            <person name="Lawson T."/>
            <person name="Leese F."/>
            <person name="Lindquist E."/>
            <person name="Lobanov A."/>
            <person name="Lomsadze A."/>
            <person name="Malik S.B."/>
            <person name="Marsh M.E."/>
            <person name="Mackinder L."/>
            <person name="Mock T."/>
            <person name="Mueller-Roeber B."/>
            <person name="Pagarete A."/>
            <person name="Parker M."/>
            <person name="Probert I."/>
            <person name="Quesneville H."/>
            <person name="Raines C."/>
            <person name="Rensing S.A."/>
            <person name="Riano-Pachon D.M."/>
            <person name="Richier S."/>
            <person name="Rokitta S."/>
            <person name="Shiraiwa Y."/>
            <person name="Soanes D.M."/>
            <person name="van der Giezen M."/>
            <person name="Wahlund T.M."/>
            <person name="Williams B."/>
            <person name="Wilson W."/>
            <person name="Wolfe G."/>
            <person name="Wurch L.L."/>
        </authorList>
    </citation>
    <scope>NUCLEOTIDE SEQUENCE</scope>
</reference>
<evidence type="ECO:0000256" key="1">
    <source>
        <dbReference type="ARBA" id="ARBA00009512"/>
    </source>
</evidence>
<dbReference type="GO" id="GO:0006412">
    <property type="term" value="P:translation"/>
    <property type="evidence" value="ECO:0007669"/>
    <property type="project" value="InterPro"/>
</dbReference>
<evidence type="ECO:0000256" key="6">
    <source>
        <dbReference type="SAM" id="MobiDB-lite"/>
    </source>
</evidence>
<dbReference type="InterPro" id="IPR020815">
    <property type="entry name" value="Ribosomal_bS6_CS"/>
</dbReference>
<dbReference type="SUPFAM" id="SSF54995">
    <property type="entry name" value="Ribosomal protein S6"/>
    <property type="match status" value="1"/>
</dbReference>
<keyword evidence="5" id="KW-0687">Ribonucleoprotein</keyword>
<dbReference type="InterPro" id="IPR014717">
    <property type="entry name" value="Transl_elong_EF1B/ribsomal_bS6"/>
</dbReference>
<dbReference type="HAMAP" id="MF_00360">
    <property type="entry name" value="Ribosomal_bS6"/>
    <property type="match status" value="1"/>
</dbReference>
<proteinExistence type="inferred from homology"/>
<dbReference type="GO" id="GO:0003735">
    <property type="term" value="F:structural constituent of ribosome"/>
    <property type="evidence" value="ECO:0007669"/>
    <property type="project" value="InterPro"/>
</dbReference>
<keyword evidence="8" id="KW-1185">Reference proteome</keyword>
<evidence type="ECO:0000313" key="7">
    <source>
        <dbReference type="EnsemblProtists" id="EOD31988"/>
    </source>
</evidence>
<keyword evidence="3" id="KW-0694">RNA-binding</keyword>
<dbReference type="GO" id="GO:0070181">
    <property type="term" value="F:small ribosomal subunit rRNA binding"/>
    <property type="evidence" value="ECO:0007669"/>
    <property type="project" value="TreeGrafter"/>
</dbReference>
<evidence type="ECO:0000256" key="3">
    <source>
        <dbReference type="ARBA" id="ARBA00022884"/>
    </source>
</evidence>